<dbReference type="Proteomes" id="UP000075903">
    <property type="component" value="Unassembled WGS sequence"/>
</dbReference>
<sequence>MSNVVCVPSVGLKRMMGCVLHRVLEQPRSFAGSLTDLYYFLGPGTYRRLMKTNDQARGRLARTPKRDRRDRPLPIIRAYGASQFSLRQCATSKRVAASTVPSIGLENAFENRSSNNTARLGGSSSTFFWALLLLRCVSVAC</sequence>
<keyword evidence="2" id="KW-1185">Reference proteome</keyword>
<organism evidence="1 2">
    <name type="scientific">Anopheles merus</name>
    <name type="common">Mosquito</name>
    <dbReference type="NCBI Taxonomy" id="30066"/>
    <lineage>
        <taxon>Eukaryota</taxon>
        <taxon>Metazoa</taxon>
        <taxon>Ecdysozoa</taxon>
        <taxon>Arthropoda</taxon>
        <taxon>Hexapoda</taxon>
        <taxon>Insecta</taxon>
        <taxon>Pterygota</taxon>
        <taxon>Neoptera</taxon>
        <taxon>Endopterygota</taxon>
        <taxon>Diptera</taxon>
        <taxon>Nematocera</taxon>
        <taxon>Culicoidea</taxon>
        <taxon>Culicidae</taxon>
        <taxon>Anophelinae</taxon>
        <taxon>Anopheles</taxon>
    </lineage>
</organism>
<evidence type="ECO:0000313" key="1">
    <source>
        <dbReference type="EnsemblMetazoa" id="AMEM018046-PA"/>
    </source>
</evidence>
<evidence type="ECO:0000313" key="2">
    <source>
        <dbReference type="Proteomes" id="UP000075903"/>
    </source>
</evidence>
<protein>
    <submittedName>
        <fullName evidence="1">Uncharacterized protein</fullName>
    </submittedName>
</protein>
<reference evidence="1" key="1">
    <citation type="submission" date="2020-05" db="UniProtKB">
        <authorList>
            <consortium name="EnsemblMetazoa"/>
        </authorList>
    </citation>
    <scope>IDENTIFICATION</scope>
    <source>
        <strain evidence="1">MAF</strain>
    </source>
</reference>
<name>A0A182VNM3_ANOME</name>
<accession>A0A182VNM3</accession>
<dbReference type="AlphaFoldDB" id="A0A182VNM3"/>
<dbReference type="EnsemblMetazoa" id="AMEM018046-RA">
    <property type="protein sequence ID" value="AMEM018046-PA"/>
    <property type="gene ID" value="AMEM018046"/>
</dbReference>
<proteinExistence type="predicted"/>
<dbReference type="VEuPathDB" id="VectorBase:AMEM018046"/>